<name>A0A5S6R4W8_TRIMR</name>
<dbReference type="PROSITE" id="PS50222">
    <property type="entry name" value="EF_HAND_2"/>
    <property type="match status" value="2"/>
</dbReference>
<dbReference type="Gene3D" id="1.10.238.10">
    <property type="entry name" value="EF-hand"/>
    <property type="match status" value="2"/>
</dbReference>
<dbReference type="STRING" id="70415.A0A5S6R4W8"/>
<dbReference type="SUPFAM" id="SSF47473">
    <property type="entry name" value="EF-hand"/>
    <property type="match status" value="1"/>
</dbReference>
<sequence length="211" mass="23770">MTAERSKRSISLGALKPTSLPALGLQNGEKKISLERMAKLLRCRVGELEELQEVFYSLGKPPGSPLTKTVLMQLYHTLGIQASVPEVRAGFEEASSDGETIDFYEFVALMQTKFPPEEQLNELKEAFSAFDEDEDGHINVKDVERTVGKVFPNFTEQEAKEAIAHADRNKRNQLNFEDFCAFATEYWNNEILAKLTPEENPPEGSVKQNEQ</sequence>
<accession>A0A5S6R4W8</accession>
<keyword evidence="2" id="KW-0106">Calcium</keyword>
<evidence type="ECO:0000259" key="3">
    <source>
        <dbReference type="PROSITE" id="PS50222"/>
    </source>
</evidence>
<organism evidence="4 5">
    <name type="scientific">Trichuris muris</name>
    <name type="common">Mouse whipworm</name>
    <dbReference type="NCBI Taxonomy" id="70415"/>
    <lineage>
        <taxon>Eukaryota</taxon>
        <taxon>Metazoa</taxon>
        <taxon>Ecdysozoa</taxon>
        <taxon>Nematoda</taxon>
        <taxon>Enoplea</taxon>
        <taxon>Dorylaimia</taxon>
        <taxon>Trichinellida</taxon>
        <taxon>Trichuridae</taxon>
        <taxon>Trichuris</taxon>
    </lineage>
</organism>
<dbReference type="FunFam" id="1.10.238.10:FF:000001">
    <property type="entry name" value="Calmodulin 1"/>
    <property type="match status" value="1"/>
</dbReference>
<dbReference type="InterPro" id="IPR002048">
    <property type="entry name" value="EF_hand_dom"/>
</dbReference>
<dbReference type="InterPro" id="IPR011992">
    <property type="entry name" value="EF-hand-dom_pair"/>
</dbReference>
<feature type="domain" description="EF-hand" evidence="3">
    <location>
        <begin position="118"/>
        <end position="153"/>
    </location>
</feature>
<dbReference type="InterPro" id="IPR018247">
    <property type="entry name" value="EF_Hand_1_Ca_BS"/>
</dbReference>
<proteinExistence type="predicted"/>
<dbReference type="InterPro" id="IPR050145">
    <property type="entry name" value="Centrin_CML-like"/>
</dbReference>
<dbReference type="Proteomes" id="UP000046395">
    <property type="component" value="Unassembled WGS sequence"/>
</dbReference>
<dbReference type="CDD" id="cd00051">
    <property type="entry name" value="EFh"/>
    <property type="match status" value="1"/>
</dbReference>
<keyword evidence="4" id="KW-1185">Reference proteome</keyword>
<evidence type="ECO:0000313" key="5">
    <source>
        <dbReference type="WBParaSite" id="TMUE_3000014473.1"/>
    </source>
</evidence>
<keyword evidence="1" id="KW-0677">Repeat</keyword>
<feature type="domain" description="EF-hand" evidence="3">
    <location>
        <begin position="154"/>
        <end position="189"/>
    </location>
</feature>
<dbReference type="WBParaSite" id="TMUE_3000014473.1">
    <property type="protein sequence ID" value="TMUE_3000014473.1"/>
    <property type="gene ID" value="WBGene00285850"/>
</dbReference>
<protein>
    <submittedName>
        <fullName evidence="5">EF-hand domain-containing protein</fullName>
    </submittedName>
</protein>
<dbReference type="PROSITE" id="PS00018">
    <property type="entry name" value="EF_HAND_1"/>
    <property type="match status" value="1"/>
</dbReference>
<dbReference type="AlphaFoldDB" id="A0A5S6R4W8"/>
<dbReference type="SMART" id="SM00054">
    <property type="entry name" value="EFh"/>
    <property type="match status" value="3"/>
</dbReference>
<dbReference type="GO" id="GO:0005509">
    <property type="term" value="F:calcium ion binding"/>
    <property type="evidence" value="ECO:0007669"/>
    <property type="project" value="InterPro"/>
</dbReference>
<reference evidence="5" key="1">
    <citation type="submission" date="2019-12" db="UniProtKB">
        <authorList>
            <consortium name="WormBaseParasite"/>
        </authorList>
    </citation>
    <scope>IDENTIFICATION</scope>
</reference>
<dbReference type="PANTHER" id="PTHR23050">
    <property type="entry name" value="CALCIUM BINDING PROTEIN"/>
    <property type="match status" value="1"/>
</dbReference>
<evidence type="ECO:0000256" key="1">
    <source>
        <dbReference type="ARBA" id="ARBA00022737"/>
    </source>
</evidence>
<evidence type="ECO:0000313" key="4">
    <source>
        <dbReference type="Proteomes" id="UP000046395"/>
    </source>
</evidence>
<evidence type="ECO:0000256" key="2">
    <source>
        <dbReference type="ARBA" id="ARBA00022837"/>
    </source>
</evidence>
<dbReference type="Pfam" id="PF13499">
    <property type="entry name" value="EF-hand_7"/>
    <property type="match status" value="1"/>
</dbReference>